<protein>
    <submittedName>
        <fullName evidence="1">DUF1810 domain-containing protein</fullName>
    </submittedName>
</protein>
<dbReference type="Gene3D" id="1.25.40.380">
    <property type="entry name" value="Protein of unknown function DUF1810"/>
    <property type="match status" value="1"/>
</dbReference>
<dbReference type="Proteomes" id="UP000248975">
    <property type="component" value="Unassembled WGS sequence"/>
</dbReference>
<organism evidence="1 2">
    <name type="scientific">Cereibacter sphaeroides</name>
    <name type="common">Rhodobacter sphaeroides</name>
    <dbReference type="NCBI Taxonomy" id="1063"/>
    <lineage>
        <taxon>Bacteria</taxon>
        <taxon>Pseudomonadati</taxon>
        <taxon>Pseudomonadota</taxon>
        <taxon>Alphaproteobacteria</taxon>
        <taxon>Rhodobacterales</taxon>
        <taxon>Paracoccaceae</taxon>
        <taxon>Cereibacter</taxon>
    </lineage>
</organism>
<evidence type="ECO:0000313" key="1">
    <source>
        <dbReference type="EMBL" id="PZR00366.1"/>
    </source>
</evidence>
<accession>A0A2W5SLZ7</accession>
<reference evidence="1 2" key="1">
    <citation type="submission" date="2017-08" db="EMBL/GenBank/DDBJ databases">
        <title>Infants hospitalized years apart are colonized by the same room-sourced microbial strains.</title>
        <authorList>
            <person name="Brooks B."/>
            <person name="Olm M.R."/>
            <person name="Firek B.A."/>
            <person name="Baker R."/>
            <person name="Thomas B.C."/>
            <person name="Morowitz M.J."/>
            <person name="Banfield J.F."/>
        </authorList>
    </citation>
    <scope>NUCLEOTIDE SEQUENCE [LARGE SCALE GENOMIC DNA]</scope>
    <source>
        <strain evidence="1">S2_003_000_R2_11</strain>
    </source>
</reference>
<dbReference type="InterPro" id="IPR014937">
    <property type="entry name" value="DUF1810"/>
</dbReference>
<dbReference type="PIRSF" id="PIRSF008546">
    <property type="entry name" value="UCP008546"/>
    <property type="match status" value="1"/>
</dbReference>
<comment type="caution">
    <text evidence="1">The sequence shown here is derived from an EMBL/GenBank/DDBJ whole genome shotgun (WGS) entry which is preliminary data.</text>
</comment>
<evidence type="ECO:0000313" key="2">
    <source>
        <dbReference type="Proteomes" id="UP000248975"/>
    </source>
</evidence>
<gene>
    <name evidence="1" type="ORF">DI533_07255</name>
</gene>
<name>A0A2W5SLZ7_CERSP</name>
<dbReference type="AlphaFoldDB" id="A0A2W5SLZ7"/>
<dbReference type="Pfam" id="PF08837">
    <property type="entry name" value="DUF1810"/>
    <property type="match status" value="1"/>
</dbReference>
<dbReference type="SUPFAM" id="SSF140736">
    <property type="entry name" value="Rv1873-like"/>
    <property type="match status" value="1"/>
</dbReference>
<dbReference type="InterPro" id="IPR036287">
    <property type="entry name" value="Rv1873-like_sf"/>
</dbReference>
<dbReference type="EMBL" id="QFQS01000001">
    <property type="protein sequence ID" value="PZR00366.1"/>
    <property type="molecule type" value="Genomic_DNA"/>
</dbReference>
<sequence>MEGAMSLDRFVEAQDRIWPAPLREITAGRKVSHWMWFVFPQLAVLGRSGTAKFYGIEGLAEAKAYLAHPVLGARLEQAAQAMLRHRGRAAADILGPVDAMKLRSSMTLFEAVEGATPVFGEVLGAFYGGERCGVTVRELERGALGL</sequence>
<proteinExistence type="predicted"/>